<reference evidence="7 8" key="1">
    <citation type="submission" date="2021-06" db="EMBL/GenBank/DDBJ databases">
        <title>50 bacteria genomes isolated from Dapeng, Shenzhen, China.</title>
        <authorList>
            <person name="Zheng W."/>
            <person name="Yu S."/>
            <person name="Huang Y."/>
        </authorList>
    </citation>
    <scope>NUCLEOTIDE SEQUENCE [LARGE SCALE GENOMIC DNA]</scope>
    <source>
        <strain evidence="7 8">DP1N14-2</strain>
    </source>
</reference>
<dbReference type="Pfam" id="PF25954">
    <property type="entry name" value="Beta-barrel_RND_2"/>
    <property type="match status" value="1"/>
</dbReference>
<dbReference type="InterPro" id="IPR006143">
    <property type="entry name" value="RND_pump_MFP"/>
</dbReference>
<comment type="similarity">
    <text evidence="2">Belongs to the membrane fusion protein (MFP) (TC 8.A.1) family.</text>
</comment>
<evidence type="ECO:0000313" key="7">
    <source>
        <dbReference type="EMBL" id="MBY6138504.1"/>
    </source>
</evidence>
<evidence type="ECO:0000256" key="1">
    <source>
        <dbReference type="ARBA" id="ARBA00004196"/>
    </source>
</evidence>
<dbReference type="NCBIfam" id="TIGR01730">
    <property type="entry name" value="RND_mfp"/>
    <property type="match status" value="1"/>
</dbReference>
<dbReference type="PANTHER" id="PTHR32347:SF14">
    <property type="entry name" value="EFFLUX SYSTEM COMPONENT YKNX-RELATED"/>
    <property type="match status" value="1"/>
</dbReference>
<feature type="coiled-coil region" evidence="4">
    <location>
        <begin position="117"/>
        <end position="149"/>
    </location>
</feature>
<comment type="caution">
    <text evidence="7">The sequence shown here is derived from an EMBL/GenBank/DDBJ whole genome shotgun (WGS) entry which is preliminary data.</text>
</comment>
<feature type="coiled-coil region" evidence="4">
    <location>
        <begin position="174"/>
        <end position="222"/>
    </location>
</feature>
<gene>
    <name evidence="7" type="ORF">KUV26_03565</name>
</gene>
<evidence type="ECO:0000256" key="3">
    <source>
        <dbReference type="ARBA" id="ARBA00023054"/>
    </source>
</evidence>
<proteinExistence type="inferred from homology"/>
<dbReference type="Gene3D" id="2.40.50.100">
    <property type="match status" value="2"/>
</dbReference>
<dbReference type="InterPro" id="IPR058625">
    <property type="entry name" value="MdtA-like_BSH"/>
</dbReference>
<dbReference type="SUPFAM" id="SSF111369">
    <property type="entry name" value="HlyD-like secretion proteins"/>
    <property type="match status" value="3"/>
</dbReference>
<organism evidence="7 8">
    <name type="scientific">Leisingera daeponensis</name>
    <dbReference type="NCBI Taxonomy" id="405746"/>
    <lineage>
        <taxon>Bacteria</taxon>
        <taxon>Pseudomonadati</taxon>
        <taxon>Pseudomonadota</taxon>
        <taxon>Alphaproteobacteria</taxon>
        <taxon>Rhodobacterales</taxon>
        <taxon>Roseobacteraceae</taxon>
        <taxon>Leisingera</taxon>
    </lineage>
</organism>
<dbReference type="Pfam" id="PF25917">
    <property type="entry name" value="BSH_RND"/>
    <property type="match status" value="1"/>
</dbReference>
<dbReference type="PANTHER" id="PTHR32347">
    <property type="entry name" value="EFFLUX SYSTEM COMPONENT YKNX-RELATED"/>
    <property type="match status" value="1"/>
</dbReference>
<dbReference type="EMBL" id="JAHVJA010000001">
    <property type="protein sequence ID" value="MBY6138504.1"/>
    <property type="molecule type" value="Genomic_DNA"/>
</dbReference>
<evidence type="ECO:0000256" key="2">
    <source>
        <dbReference type="ARBA" id="ARBA00009477"/>
    </source>
</evidence>
<evidence type="ECO:0000256" key="4">
    <source>
        <dbReference type="SAM" id="Coils"/>
    </source>
</evidence>
<keyword evidence="8" id="KW-1185">Reference proteome</keyword>
<evidence type="ECO:0000259" key="6">
    <source>
        <dbReference type="Pfam" id="PF25954"/>
    </source>
</evidence>
<dbReference type="Proteomes" id="UP000766629">
    <property type="component" value="Unassembled WGS sequence"/>
</dbReference>
<evidence type="ECO:0000313" key="8">
    <source>
        <dbReference type="Proteomes" id="UP000766629"/>
    </source>
</evidence>
<keyword evidence="3 4" id="KW-0175">Coiled coil</keyword>
<dbReference type="InterPro" id="IPR058792">
    <property type="entry name" value="Beta-barrel_RND_2"/>
</dbReference>
<comment type="subcellular location">
    <subcellularLocation>
        <location evidence="1">Cell envelope</location>
    </subcellularLocation>
</comment>
<feature type="domain" description="CusB-like beta-barrel" evidence="6">
    <location>
        <begin position="282"/>
        <end position="355"/>
    </location>
</feature>
<dbReference type="RefSeq" id="WP_222507320.1">
    <property type="nucleotide sequence ID" value="NZ_JAHVJA010000001.1"/>
</dbReference>
<accession>A0ABS7NCM5</accession>
<dbReference type="InterPro" id="IPR030190">
    <property type="entry name" value="MacA_alpha-hairpin_sf"/>
</dbReference>
<dbReference type="Gene3D" id="2.40.30.170">
    <property type="match status" value="1"/>
</dbReference>
<sequence length="448" mass="48092">MALLTVMLKVFAITLTVLAVAAFFSLRSESGSKTSYQTHSVEHGPLVEFVTATGTLDALVKVDISSQVSGRIAEVKAGFNSRVYKGEPLAIIDREGFQARVEEAKAAVEIALAAVNVQSATMERAAVEVEAAKLEKEVFQARIDQASADLSVARSRLARKESLRKNGTVAAADVEDYQGEVLRAEAQLREAEAQLAASSQRVEAAKAEHARAKAELSGARANVPQRRAALRLALVELERTAIRSPIDGVVIDRTIDEGQTVAAALEAPKLFTIAEELSRMVVHVSVDETDIGRIRTGQKAEFSVDAYPAKRFSGTVSEIRKSAKVLQNIVTYTVVLDTENPDDLLFPGMTALVDIAIRETEPVLKVPTSVLSYRPSLKELADSAGGQPVLWRLDGSGKPEAVEAGIGGQDASHTAILSNHLNEGDLIISGEIATAPGNSFAQFLRNWR</sequence>
<dbReference type="InterPro" id="IPR050465">
    <property type="entry name" value="UPF0194_transport"/>
</dbReference>
<feature type="domain" description="Multidrug resistance protein MdtA-like barrel-sandwich hybrid" evidence="5">
    <location>
        <begin position="61"/>
        <end position="268"/>
    </location>
</feature>
<dbReference type="Gene3D" id="6.10.140.1990">
    <property type="match status" value="1"/>
</dbReference>
<evidence type="ECO:0000259" key="5">
    <source>
        <dbReference type="Pfam" id="PF25917"/>
    </source>
</evidence>
<name>A0ABS7NCM5_9RHOB</name>
<protein>
    <submittedName>
        <fullName evidence="7">Efflux RND transporter periplasmic adaptor subunit</fullName>
    </submittedName>
</protein>